<keyword evidence="1" id="KW-0175">Coiled coil</keyword>
<dbReference type="EMBL" id="KN832971">
    <property type="protein sequence ID" value="KIM91404.1"/>
    <property type="molecule type" value="Genomic_DNA"/>
</dbReference>
<reference evidence="3 4" key="1">
    <citation type="submission" date="2014-04" db="EMBL/GenBank/DDBJ databases">
        <authorList>
            <consortium name="DOE Joint Genome Institute"/>
            <person name="Kuo A."/>
            <person name="Tarkka M."/>
            <person name="Buscot F."/>
            <person name="Kohler A."/>
            <person name="Nagy L.G."/>
            <person name="Floudas D."/>
            <person name="Copeland A."/>
            <person name="Barry K.W."/>
            <person name="Cichocki N."/>
            <person name="Veneault-Fourrey C."/>
            <person name="LaButti K."/>
            <person name="Lindquist E.A."/>
            <person name="Lipzen A."/>
            <person name="Lundell T."/>
            <person name="Morin E."/>
            <person name="Murat C."/>
            <person name="Sun H."/>
            <person name="Tunlid A."/>
            <person name="Henrissat B."/>
            <person name="Grigoriev I.V."/>
            <person name="Hibbett D.S."/>
            <person name="Martin F."/>
            <person name="Nordberg H.P."/>
            <person name="Cantor M.N."/>
            <person name="Hua S.X."/>
        </authorList>
    </citation>
    <scope>NUCLEOTIDE SEQUENCE [LARGE SCALE GENOMIC DNA]</scope>
    <source>
        <strain evidence="3 4">F 1598</strain>
    </source>
</reference>
<evidence type="ECO:0000256" key="1">
    <source>
        <dbReference type="SAM" id="Coils"/>
    </source>
</evidence>
<dbReference type="OrthoDB" id="2677857at2759"/>
<feature type="compositionally biased region" description="Basic residues" evidence="2">
    <location>
        <begin position="97"/>
        <end position="107"/>
    </location>
</feature>
<evidence type="ECO:0000313" key="4">
    <source>
        <dbReference type="Proteomes" id="UP000054166"/>
    </source>
</evidence>
<accession>A0A0C3GIE4</accession>
<keyword evidence="4" id="KW-1185">Reference proteome</keyword>
<gene>
    <name evidence="3" type="ORF">PILCRDRAFT_600</name>
</gene>
<organism evidence="3 4">
    <name type="scientific">Piloderma croceum (strain F 1598)</name>
    <dbReference type="NCBI Taxonomy" id="765440"/>
    <lineage>
        <taxon>Eukaryota</taxon>
        <taxon>Fungi</taxon>
        <taxon>Dikarya</taxon>
        <taxon>Basidiomycota</taxon>
        <taxon>Agaricomycotina</taxon>
        <taxon>Agaricomycetes</taxon>
        <taxon>Agaricomycetidae</taxon>
        <taxon>Atheliales</taxon>
        <taxon>Atheliaceae</taxon>
        <taxon>Piloderma</taxon>
    </lineage>
</organism>
<protein>
    <submittedName>
        <fullName evidence="3">Uncharacterized protein</fullName>
    </submittedName>
</protein>
<evidence type="ECO:0000256" key="2">
    <source>
        <dbReference type="SAM" id="MobiDB-lite"/>
    </source>
</evidence>
<feature type="region of interest" description="Disordered" evidence="2">
    <location>
        <begin position="614"/>
        <end position="642"/>
    </location>
</feature>
<dbReference type="HOGENOM" id="CLU_387375_0_0_1"/>
<feature type="compositionally biased region" description="Low complexity" evidence="2">
    <location>
        <begin position="614"/>
        <end position="629"/>
    </location>
</feature>
<dbReference type="Proteomes" id="UP000054166">
    <property type="component" value="Unassembled WGS sequence"/>
</dbReference>
<feature type="region of interest" description="Disordered" evidence="2">
    <location>
        <begin position="68"/>
        <end position="118"/>
    </location>
</feature>
<dbReference type="AlphaFoldDB" id="A0A0C3GIE4"/>
<feature type="compositionally biased region" description="Basic and acidic residues" evidence="2">
    <location>
        <begin position="70"/>
        <end position="83"/>
    </location>
</feature>
<evidence type="ECO:0000313" key="3">
    <source>
        <dbReference type="EMBL" id="KIM91404.1"/>
    </source>
</evidence>
<dbReference type="InParanoid" id="A0A0C3GIE4"/>
<proteinExistence type="predicted"/>
<name>A0A0C3GIE4_PILCF</name>
<feature type="coiled-coil region" evidence="1">
    <location>
        <begin position="674"/>
        <end position="704"/>
    </location>
</feature>
<sequence>MAKTLAAVIFSCLDKLIQDASGQASVDDITATTMARRKVSCVSGSAIHKYDRFWPMFFEEWFNEYPASEPRADEPTDSEHESDSDSEQTDGECRPASSKRKRRRTKKNVSLSTPEEKLLHKKGRIVRKMKERKTSVSNSLSMFGAPTKHRQLQETEMYSKLYYESRVESAVREHLKTSGSDVAGISIIKKVTKQVWEGKDAETKAEVAAKVAKAQEVAIEPDESRTPQQYQDAIDELRDYLEDVLLNVTELTGLSMSVIFGGPIPKANGAISSSCVHMGKNDLGNTFGNSYIDFDQNVLAPFHKFLRDVYPASARASRSLTDTAVNPTLLGLETINESHVATSSDLPDVGVINEPSRASRSLMDTTVNPTLLGLEMIDESHVATSLDLPDVGIINEPSIVNDMDIMMYSSDVIDEHIMAILADMPNLGMAGEPIVDETHEITTTNASATVAATTLVTGITSPPSIINPGHGVCPADPLLLRHEAASLTNITNINDHAEVLPHTGTPRHQRKHVSLHNGNSLSPLQSAFLDGAADQSAGPFSSPTKVTTLPCLRPQDALIRTLEERLALEVAAAAEMAAAVAASPYHNLLPVMSQPSRPFYLRALAERAAADAAAAASTPTTPTPALAAPAPAPPLSQCTPKHNNNTTSVMEALVEEETSCRIRRLTVFGVQREKALEEKKAKAAKAAARKADRENAAKVKANEERVKSIGAGSKKIAVPGKKGTKRM</sequence>
<reference evidence="4" key="2">
    <citation type="submission" date="2015-01" db="EMBL/GenBank/DDBJ databases">
        <title>Evolutionary Origins and Diversification of the Mycorrhizal Mutualists.</title>
        <authorList>
            <consortium name="DOE Joint Genome Institute"/>
            <consortium name="Mycorrhizal Genomics Consortium"/>
            <person name="Kohler A."/>
            <person name="Kuo A."/>
            <person name="Nagy L.G."/>
            <person name="Floudas D."/>
            <person name="Copeland A."/>
            <person name="Barry K.W."/>
            <person name="Cichocki N."/>
            <person name="Veneault-Fourrey C."/>
            <person name="LaButti K."/>
            <person name="Lindquist E.A."/>
            <person name="Lipzen A."/>
            <person name="Lundell T."/>
            <person name="Morin E."/>
            <person name="Murat C."/>
            <person name="Riley R."/>
            <person name="Ohm R."/>
            <person name="Sun H."/>
            <person name="Tunlid A."/>
            <person name="Henrissat B."/>
            <person name="Grigoriev I.V."/>
            <person name="Hibbett D.S."/>
            <person name="Martin F."/>
        </authorList>
    </citation>
    <scope>NUCLEOTIDE SEQUENCE [LARGE SCALE GENOMIC DNA]</scope>
    <source>
        <strain evidence="4">F 1598</strain>
    </source>
</reference>